<dbReference type="OMA" id="YLKNCAN"/>
<dbReference type="GeneTree" id="ENSGT00940000154922"/>
<evidence type="ECO:0000256" key="7">
    <source>
        <dbReference type="ARBA" id="ARBA00042362"/>
    </source>
</evidence>
<evidence type="ECO:0000259" key="9">
    <source>
        <dbReference type="PROSITE" id="PS50850"/>
    </source>
</evidence>
<keyword evidence="11" id="KW-1185">Reference proteome</keyword>
<evidence type="ECO:0000256" key="1">
    <source>
        <dbReference type="ARBA" id="ARBA00022692"/>
    </source>
</evidence>
<keyword evidence="3 8" id="KW-0472">Membrane</keyword>
<dbReference type="InterPro" id="IPR036259">
    <property type="entry name" value="MFS_trans_sf"/>
</dbReference>
<dbReference type="PANTHER" id="PTHR24064">
    <property type="entry name" value="SOLUTE CARRIER FAMILY 22 MEMBER"/>
    <property type="match status" value="1"/>
</dbReference>
<dbReference type="InterPro" id="IPR020846">
    <property type="entry name" value="MFS_dom"/>
</dbReference>
<feature type="transmembrane region" description="Helical" evidence="8">
    <location>
        <begin position="225"/>
        <end position="247"/>
    </location>
</feature>
<evidence type="ECO:0000256" key="5">
    <source>
        <dbReference type="ARBA" id="ARBA00039897"/>
    </source>
</evidence>
<feature type="transmembrane region" description="Helical" evidence="8">
    <location>
        <begin position="398"/>
        <end position="417"/>
    </location>
</feature>
<feature type="transmembrane region" description="Helical" evidence="8">
    <location>
        <begin position="171"/>
        <end position="191"/>
    </location>
</feature>
<evidence type="ECO:0000256" key="4">
    <source>
        <dbReference type="ARBA" id="ARBA00034696"/>
    </source>
</evidence>
<keyword evidence="1 8" id="KW-0812">Transmembrane</keyword>
<dbReference type="PROSITE" id="PS50850">
    <property type="entry name" value="MFS"/>
    <property type="match status" value="1"/>
</dbReference>
<dbReference type="SUPFAM" id="SSF103473">
    <property type="entry name" value="MFS general substrate transporter"/>
    <property type="match status" value="1"/>
</dbReference>
<dbReference type="Gene3D" id="1.20.1250.20">
    <property type="entry name" value="MFS general substrate transporter like domains"/>
    <property type="match status" value="1"/>
</dbReference>
<feature type="transmembrane region" description="Helical" evidence="8">
    <location>
        <begin position="460"/>
        <end position="480"/>
    </location>
</feature>
<dbReference type="FunFam" id="1.20.1250.20:FF:000023">
    <property type="entry name" value="Solute carrier family 22 member 6"/>
    <property type="match status" value="1"/>
</dbReference>
<dbReference type="GO" id="GO:0009925">
    <property type="term" value="C:basal plasma membrane"/>
    <property type="evidence" value="ECO:0007669"/>
    <property type="project" value="UniProtKB-SubCell"/>
</dbReference>
<feature type="domain" description="Major facilitator superfamily (MFS) profile" evidence="9">
    <location>
        <begin position="89"/>
        <end position="511"/>
    </location>
</feature>
<dbReference type="Proteomes" id="UP000007303">
    <property type="component" value="Unassembled WGS sequence"/>
</dbReference>
<evidence type="ECO:0000256" key="8">
    <source>
        <dbReference type="SAM" id="Phobius"/>
    </source>
</evidence>
<evidence type="ECO:0000313" key="11">
    <source>
        <dbReference type="Proteomes" id="UP000007303"/>
    </source>
</evidence>
<evidence type="ECO:0000256" key="3">
    <source>
        <dbReference type="ARBA" id="ARBA00023136"/>
    </source>
</evidence>
<proteinExistence type="predicted"/>
<dbReference type="AlphaFoldDB" id="H3D495"/>
<dbReference type="InParanoid" id="H3D495"/>
<accession>H3D495</accession>
<feature type="transmembrane region" description="Helical" evidence="8">
    <location>
        <begin position="197"/>
        <end position="218"/>
    </location>
</feature>
<reference evidence="10" key="2">
    <citation type="submission" date="2025-08" db="UniProtKB">
        <authorList>
            <consortium name="Ensembl"/>
        </authorList>
    </citation>
    <scope>IDENTIFICATION</scope>
</reference>
<dbReference type="InterPro" id="IPR005828">
    <property type="entry name" value="MFS_sugar_transport-like"/>
</dbReference>
<evidence type="ECO:0000313" key="10">
    <source>
        <dbReference type="Ensembl" id="ENSTNIP00000015333.1"/>
    </source>
</evidence>
<name>H3D495_TETNG</name>
<dbReference type="GO" id="GO:0022857">
    <property type="term" value="F:transmembrane transporter activity"/>
    <property type="evidence" value="ECO:0007669"/>
    <property type="project" value="InterPro"/>
</dbReference>
<reference evidence="10" key="3">
    <citation type="submission" date="2025-09" db="UniProtKB">
        <authorList>
            <consortium name="Ensembl"/>
        </authorList>
    </citation>
    <scope>IDENTIFICATION</scope>
</reference>
<dbReference type="Ensembl" id="ENSTNIT00000015538.1">
    <property type="protein sequence ID" value="ENSTNIP00000015333.1"/>
    <property type="gene ID" value="ENSTNIG00000012365.1"/>
</dbReference>
<feature type="transmembrane region" description="Helical" evidence="8">
    <location>
        <begin position="253"/>
        <end position="272"/>
    </location>
</feature>
<reference evidence="11" key="1">
    <citation type="journal article" date="2004" name="Nature">
        <title>Genome duplication in the teleost fish Tetraodon nigroviridis reveals the early vertebrate proto-karyotype.</title>
        <authorList>
            <person name="Jaillon O."/>
            <person name="Aury J.-M."/>
            <person name="Brunet F."/>
            <person name="Petit J.-L."/>
            <person name="Stange-Thomann N."/>
            <person name="Mauceli E."/>
            <person name="Bouneau L."/>
            <person name="Fischer C."/>
            <person name="Ozouf-Costaz C."/>
            <person name="Bernot A."/>
            <person name="Nicaud S."/>
            <person name="Jaffe D."/>
            <person name="Fisher S."/>
            <person name="Lutfalla G."/>
            <person name="Dossat C."/>
            <person name="Segurens B."/>
            <person name="Dasilva C."/>
            <person name="Salanoubat M."/>
            <person name="Levy M."/>
            <person name="Boudet N."/>
            <person name="Castellano S."/>
            <person name="Anthouard V."/>
            <person name="Jubin C."/>
            <person name="Castelli V."/>
            <person name="Katinka M."/>
            <person name="Vacherie B."/>
            <person name="Biemont C."/>
            <person name="Skalli Z."/>
            <person name="Cattolico L."/>
            <person name="Poulain J."/>
            <person name="De Berardinis V."/>
            <person name="Cruaud C."/>
            <person name="Duprat S."/>
            <person name="Brottier P."/>
            <person name="Coutanceau J.-P."/>
            <person name="Gouzy J."/>
            <person name="Parra G."/>
            <person name="Lardier G."/>
            <person name="Chapple C."/>
            <person name="McKernan K.J."/>
            <person name="McEwan P."/>
            <person name="Bosak S."/>
            <person name="Kellis M."/>
            <person name="Volff J.-N."/>
            <person name="Guigo R."/>
            <person name="Zody M.C."/>
            <person name="Mesirov J."/>
            <person name="Lindblad-Toh K."/>
            <person name="Birren B."/>
            <person name="Nusbaum C."/>
            <person name="Kahn D."/>
            <person name="Robinson-Rechavi M."/>
            <person name="Laudet V."/>
            <person name="Schachter V."/>
            <person name="Quetier F."/>
            <person name="Saurin W."/>
            <person name="Scarpelli C."/>
            <person name="Wincker P."/>
            <person name="Lander E.S."/>
            <person name="Weissenbach J."/>
            <person name="Roest Crollius H."/>
        </authorList>
    </citation>
    <scope>NUCLEOTIDE SEQUENCE [LARGE SCALE GENOMIC DNA]</scope>
</reference>
<evidence type="ECO:0000256" key="6">
    <source>
        <dbReference type="ARBA" id="ARBA00041768"/>
    </source>
</evidence>
<dbReference type="HOGENOM" id="CLU_001265_33_3_1"/>
<organism evidence="10 11">
    <name type="scientific">Tetraodon nigroviridis</name>
    <name type="common">Spotted green pufferfish</name>
    <name type="synonym">Chelonodon nigroviridis</name>
    <dbReference type="NCBI Taxonomy" id="99883"/>
    <lineage>
        <taxon>Eukaryota</taxon>
        <taxon>Metazoa</taxon>
        <taxon>Chordata</taxon>
        <taxon>Craniata</taxon>
        <taxon>Vertebrata</taxon>
        <taxon>Euteleostomi</taxon>
        <taxon>Actinopterygii</taxon>
        <taxon>Neopterygii</taxon>
        <taxon>Teleostei</taxon>
        <taxon>Neoteleostei</taxon>
        <taxon>Acanthomorphata</taxon>
        <taxon>Eupercaria</taxon>
        <taxon>Tetraodontiformes</taxon>
        <taxon>Tetradontoidea</taxon>
        <taxon>Tetraodontidae</taxon>
        <taxon>Tetraodon</taxon>
    </lineage>
</organism>
<dbReference type="STRING" id="99883.ENSTNIP00000015333"/>
<evidence type="ECO:0000256" key="2">
    <source>
        <dbReference type="ARBA" id="ARBA00022989"/>
    </source>
</evidence>
<keyword evidence="2 8" id="KW-1133">Transmembrane helix</keyword>
<sequence>MKFENILSEVNGFGKFQIRLVLIQMLSRITLPCHFVLNNFMAAVPSHHCNITPLDDQGLFWNLTQEQLLAVSLPTEPDGSPSSCQMFSKPQYQHLHGLNSSEDAVAVPCREGWVYDNSTFASTIATEWDLICSRKGMNKLTATIFFVGVMVGAPSFGFFSDRFGRRPLLLASYLATTLFAVLSAFSTSYIMFLIMRFFTGLSLAGVSIISIVLTVEWVDIKHRKLIGVIDSLAWTFGSTIFVGIAYLVNDWRWLIVAVTSPVLVAIFIWRWVPESARWLIASGKLEKAQAYLKTCAKMNRADGFSEALRTETLASIVVTEEKGRVYTYLDLVRTPNMRRLAARTGLLWFCVATTFYGISFNIAGFGLNLYLTQLVYALIEFPTKIAIYYLLDMIGRRSSIVGALVLSGVCLGVNILIPEDMSVVRTVVAVFGKAFSSASFTVLILYSSELYPTVVRQNGMGFNSFMARVGVAVAPLILLLDELWKHLPQVILCGTAILGAMVAKTLRETRNRCLPETIEDVER</sequence>
<feature type="transmembrane region" description="Helical" evidence="8">
    <location>
        <begin position="486"/>
        <end position="503"/>
    </location>
</feature>
<feature type="transmembrane region" description="Helical" evidence="8">
    <location>
        <begin position="373"/>
        <end position="391"/>
    </location>
</feature>
<feature type="transmembrane region" description="Helical" evidence="8">
    <location>
        <begin position="140"/>
        <end position="159"/>
    </location>
</feature>
<feature type="transmembrane region" description="Helical" evidence="8">
    <location>
        <begin position="346"/>
        <end position="367"/>
    </location>
</feature>
<feature type="transmembrane region" description="Helical" evidence="8">
    <location>
        <begin position="423"/>
        <end position="448"/>
    </location>
</feature>
<comment type="subcellular location">
    <subcellularLocation>
        <location evidence="4">Basal cell membrane</location>
        <topology evidence="4">Multi-pass membrane protein</topology>
    </subcellularLocation>
</comment>
<dbReference type="Pfam" id="PF00083">
    <property type="entry name" value="Sugar_tr"/>
    <property type="match status" value="1"/>
</dbReference>
<protein>
    <recommendedName>
        <fullName evidence="5">Solute carrier family 22 member 6</fullName>
    </recommendedName>
    <alternativeName>
        <fullName evidence="7">Organic anion transporter 1</fullName>
    </alternativeName>
    <alternativeName>
        <fullName evidence="6">Renal organic anion transporter 1</fullName>
    </alternativeName>
</protein>